<feature type="transmembrane region" description="Helical" evidence="1">
    <location>
        <begin position="173"/>
        <end position="192"/>
    </location>
</feature>
<protein>
    <submittedName>
        <fullName evidence="2">Bile acid:sodium symporter family protein</fullName>
    </submittedName>
</protein>
<feature type="transmembrane region" description="Helical" evidence="1">
    <location>
        <begin position="204"/>
        <end position="223"/>
    </location>
</feature>
<proteinExistence type="predicted"/>
<feature type="transmembrane region" description="Helical" evidence="1">
    <location>
        <begin position="131"/>
        <end position="153"/>
    </location>
</feature>
<keyword evidence="1" id="KW-0812">Transmembrane</keyword>
<gene>
    <name evidence="2" type="ORF">ACFOOT_07470</name>
</gene>
<feature type="transmembrane region" description="Helical" evidence="1">
    <location>
        <begin position="281"/>
        <end position="301"/>
    </location>
</feature>
<dbReference type="EMBL" id="JBHRYE010000011">
    <property type="protein sequence ID" value="MFC3671258.1"/>
    <property type="molecule type" value="Genomic_DNA"/>
</dbReference>
<evidence type="ECO:0000256" key="1">
    <source>
        <dbReference type="SAM" id="Phobius"/>
    </source>
</evidence>
<dbReference type="PANTHER" id="PTHR18640:SF5">
    <property type="entry name" value="SODIUM_BILE ACID COTRANSPORTER 7"/>
    <property type="match status" value="1"/>
</dbReference>
<reference evidence="3" key="1">
    <citation type="journal article" date="2019" name="Int. J. Syst. Evol. Microbiol.">
        <title>The Global Catalogue of Microorganisms (GCM) 10K type strain sequencing project: providing services to taxonomists for standard genome sequencing and annotation.</title>
        <authorList>
            <consortium name="The Broad Institute Genomics Platform"/>
            <consortium name="The Broad Institute Genome Sequencing Center for Infectious Disease"/>
            <person name="Wu L."/>
            <person name="Ma J."/>
        </authorList>
    </citation>
    <scope>NUCLEOTIDE SEQUENCE [LARGE SCALE GENOMIC DNA]</scope>
    <source>
        <strain evidence="3">KCTC 42224</strain>
    </source>
</reference>
<dbReference type="Gene3D" id="1.20.1530.20">
    <property type="match status" value="1"/>
</dbReference>
<feature type="transmembrane region" description="Helical" evidence="1">
    <location>
        <begin position="31"/>
        <end position="50"/>
    </location>
</feature>
<keyword evidence="1" id="KW-1133">Transmembrane helix</keyword>
<evidence type="ECO:0000313" key="3">
    <source>
        <dbReference type="Proteomes" id="UP001595683"/>
    </source>
</evidence>
<feature type="transmembrane region" description="Helical" evidence="1">
    <location>
        <begin position="99"/>
        <end position="119"/>
    </location>
</feature>
<feature type="transmembrane region" description="Helical" evidence="1">
    <location>
        <begin position="229"/>
        <end position="252"/>
    </location>
</feature>
<feature type="transmembrane region" description="Helical" evidence="1">
    <location>
        <begin position="7"/>
        <end position="25"/>
    </location>
</feature>
<dbReference type="InterPro" id="IPR038770">
    <property type="entry name" value="Na+/solute_symporter_sf"/>
</dbReference>
<dbReference type="PIRSF" id="PIRSF026166">
    <property type="entry name" value="UCP026166"/>
    <property type="match status" value="1"/>
</dbReference>
<dbReference type="Pfam" id="PF13593">
    <property type="entry name" value="SBF_like"/>
    <property type="match status" value="1"/>
</dbReference>
<keyword evidence="1" id="KW-0472">Membrane</keyword>
<feature type="transmembrane region" description="Helical" evidence="1">
    <location>
        <begin position="70"/>
        <end position="93"/>
    </location>
</feature>
<dbReference type="Proteomes" id="UP001595683">
    <property type="component" value="Unassembled WGS sequence"/>
</dbReference>
<evidence type="ECO:0000313" key="2">
    <source>
        <dbReference type="EMBL" id="MFC3671258.1"/>
    </source>
</evidence>
<accession>A0ABV7V2E0</accession>
<dbReference type="RefSeq" id="WP_191322524.1">
    <property type="nucleotide sequence ID" value="NZ_BMZP01000001.1"/>
</dbReference>
<organism evidence="2 3">
    <name type="scientific">Novosphingobium pokkalii</name>
    <dbReference type="NCBI Taxonomy" id="1770194"/>
    <lineage>
        <taxon>Bacteria</taxon>
        <taxon>Pseudomonadati</taxon>
        <taxon>Pseudomonadota</taxon>
        <taxon>Alphaproteobacteria</taxon>
        <taxon>Sphingomonadales</taxon>
        <taxon>Sphingomonadaceae</taxon>
        <taxon>Novosphingobium</taxon>
    </lineage>
</organism>
<dbReference type="PANTHER" id="PTHR18640">
    <property type="entry name" value="SOLUTE CARRIER FAMILY 10 MEMBER 7"/>
    <property type="match status" value="1"/>
</dbReference>
<sequence length="322" mass="33839">MGKLRTLIDPYLLLLIGTIGLAALFPAHGSGVAVADAAVTVAVALLFFLYGARLAPQAIWQGMAHWRLQLLVFLSTFLLFPLIGLAVVHTIGGFVAPDIAVGLLFLCVLPSTVQSSIAFTSIARGNVPAALCSASLSNLVGVALTPVLTALLLPTSASGGFSPHALESIAMQILLPFAAGQVARPFIGNWLARYKKMVGYVDRGSILLVVYAAFSAGMVAGVWTRLAPIDLLIVLVLNLVILALVIAATTFASRKLGFSTEDEITIVFCGSKKSMASGIPMATILFAGHAVSLIVLPLMLFHQAQLFVCATLARRYAARPEA</sequence>
<comment type="caution">
    <text evidence="2">The sequence shown here is derived from an EMBL/GenBank/DDBJ whole genome shotgun (WGS) entry which is preliminary data.</text>
</comment>
<keyword evidence="3" id="KW-1185">Reference proteome</keyword>
<name>A0ABV7V2E0_9SPHN</name>
<dbReference type="InterPro" id="IPR016833">
    <property type="entry name" value="Put_Na-Bile_cotransptr"/>
</dbReference>